<accession>A0ABW7CGA2</accession>
<sequence length="77" mass="8589">MKLHAGTALLICMMLSPSVLAHSGRTNSEGCHTNRKTGEYHCHRSPHRRVEYPGQDPQTAQAKKKESYAAKTRRPAC</sequence>
<dbReference type="Proteomes" id="UP001605250">
    <property type="component" value="Unassembled WGS sequence"/>
</dbReference>
<evidence type="ECO:0000313" key="4">
    <source>
        <dbReference type="Proteomes" id="UP001605250"/>
    </source>
</evidence>
<protein>
    <submittedName>
        <fullName evidence="3">YHYH domain-containing protein</fullName>
    </submittedName>
</protein>
<gene>
    <name evidence="3" type="ORF">AB3U87_02420</name>
</gene>
<feature type="region of interest" description="Disordered" evidence="1">
    <location>
        <begin position="23"/>
        <end position="77"/>
    </location>
</feature>
<keyword evidence="4" id="KW-1185">Reference proteome</keyword>
<evidence type="ECO:0000256" key="1">
    <source>
        <dbReference type="SAM" id="MobiDB-lite"/>
    </source>
</evidence>
<dbReference type="InterPro" id="IPR047773">
    <property type="entry name" value="YHYH_dom_bact"/>
</dbReference>
<reference evidence="3 4" key="1">
    <citation type="submission" date="2024-07" db="EMBL/GenBank/DDBJ databases">
        <title>Novel bacterial strain Erwinia sp. OPT-41 promoting growth of various crops.</title>
        <authorList>
            <person name="Egorshina A."/>
            <person name="Lukyantsev M.A."/>
            <person name="Golubev S.N."/>
            <person name="Muratova A.Y."/>
            <person name="Bulygina E.A."/>
        </authorList>
    </citation>
    <scope>NUCLEOTIDE SEQUENCE [LARGE SCALE GENOMIC DNA]</scope>
    <source>
        <strain evidence="3 4">OPT-41</strain>
    </source>
</reference>
<feature type="signal peptide" evidence="2">
    <location>
        <begin position="1"/>
        <end position="21"/>
    </location>
</feature>
<evidence type="ECO:0000313" key="3">
    <source>
        <dbReference type="EMBL" id="MFG6075213.1"/>
    </source>
</evidence>
<dbReference type="RefSeq" id="WP_394148268.1">
    <property type="nucleotide sequence ID" value="NZ_JBGCUC010000002.1"/>
</dbReference>
<feature type="chain" id="PRO_5046598629" evidence="2">
    <location>
        <begin position="22"/>
        <end position="77"/>
    </location>
</feature>
<dbReference type="EMBL" id="JBGCUC010000002">
    <property type="protein sequence ID" value="MFG6075213.1"/>
    <property type="molecule type" value="Genomic_DNA"/>
</dbReference>
<dbReference type="NCBIfam" id="NF033223">
    <property type="entry name" value="YHYH_alt"/>
    <property type="match status" value="1"/>
</dbReference>
<proteinExistence type="predicted"/>
<organism evidence="3 4">
    <name type="scientific">Erwinia plantamica</name>
    <dbReference type="NCBI Taxonomy" id="3237104"/>
    <lineage>
        <taxon>Bacteria</taxon>
        <taxon>Pseudomonadati</taxon>
        <taxon>Pseudomonadota</taxon>
        <taxon>Gammaproteobacteria</taxon>
        <taxon>Enterobacterales</taxon>
        <taxon>Erwiniaceae</taxon>
        <taxon>Erwinia</taxon>
    </lineage>
</organism>
<evidence type="ECO:0000256" key="2">
    <source>
        <dbReference type="SAM" id="SignalP"/>
    </source>
</evidence>
<comment type="caution">
    <text evidence="3">The sequence shown here is derived from an EMBL/GenBank/DDBJ whole genome shotgun (WGS) entry which is preliminary data.</text>
</comment>
<name>A0ABW7CGA2_9GAMM</name>
<keyword evidence="2" id="KW-0732">Signal</keyword>